<dbReference type="Gene3D" id="3.30.2090.10">
    <property type="entry name" value="Multidrug efflux transporter AcrB TolC docking domain, DN and DC subdomains"/>
    <property type="match status" value="2"/>
</dbReference>
<keyword evidence="3" id="KW-1185">Reference proteome</keyword>
<evidence type="ECO:0000256" key="1">
    <source>
        <dbReference type="SAM" id="Phobius"/>
    </source>
</evidence>
<feature type="transmembrane region" description="Helical" evidence="1">
    <location>
        <begin position="988"/>
        <end position="1010"/>
    </location>
</feature>
<feature type="transmembrane region" description="Helical" evidence="1">
    <location>
        <begin position="475"/>
        <end position="497"/>
    </location>
</feature>
<dbReference type="Gene3D" id="1.20.1640.10">
    <property type="entry name" value="Multidrug efflux transporter AcrB transmembrane domain"/>
    <property type="match status" value="2"/>
</dbReference>
<dbReference type="RefSeq" id="WP_241347734.1">
    <property type="nucleotide sequence ID" value="NZ_JAKZGP010000016.1"/>
</dbReference>
<evidence type="ECO:0000313" key="3">
    <source>
        <dbReference type="Proteomes" id="UP001165489"/>
    </source>
</evidence>
<feature type="transmembrane region" description="Helical" evidence="1">
    <location>
        <begin position="542"/>
        <end position="560"/>
    </location>
</feature>
<gene>
    <name evidence="2" type="ORF">MM239_08280</name>
</gene>
<dbReference type="SUPFAM" id="SSF82866">
    <property type="entry name" value="Multidrug efflux transporter AcrB transmembrane domain"/>
    <property type="match status" value="2"/>
</dbReference>
<feature type="transmembrane region" description="Helical" evidence="1">
    <location>
        <begin position="398"/>
        <end position="423"/>
    </location>
</feature>
<protein>
    <submittedName>
        <fullName evidence="2">Efflux RND transporter permease subunit</fullName>
    </submittedName>
</protein>
<dbReference type="InterPro" id="IPR001036">
    <property type="entry name" value="Acrflvin-R"/>
</dbReference>
<feature type="transmembrane region" description="Helical" evidence="1">
    <location>
        <begin position="21"/>
        <end position="43"/>
    </location>
</feature>
<dbReference type="PANTHER" id="PTHR32063:SF0">
    <property type="entry name" value="SWARMING MOTILITY PROTEIN SWRC"/>
    <property type="match status" value="1"/>
</dbReference>
<feature type="transmembrane region" description="Helical" evidence="1">
    <location>
        <begin position="347"/>
        <end position="365"/>
    </location>
</feature>
<proteinExistence type="predicted"/>
<dbReference type="Gene3D" id="3.30.70.1430">
    <property type="entry name" value="Multidrug efflux transporter AcrB pore domain"/>
    <property type="match status" value="2"/>
</dbReference>
<dbReference type="Pfam" id="PF00873">
    <property type="entry name" value="ACR_tran"/>
    <property type="match status" value="1"/>
</dbReference>
<dbReference type="PRINTS" id="PR00702">
    <property type="entry name" value="ACRIFLAVINRP"/>
</dbReference>
<keyword evidence="1" id="KW-1133">Transmembrane helix</keyword>
<comment type="caution">
    <text evidence="2">The sequence shown here is derived from an EMBL/GenBank/DDBJ whole genome shotgun (WGS) entry which is preliminary data.</text>
</comment>
<feature type="transmembrane region" description="Helical" evidence="1">
    <location>
        <begin position="443"/>
        <end position="463"/>
    </location>
</feature>
<feature type="transmembrane region" description="Helical" evidence="1">
    <location>
        <begin position="962"/>
        <end position="982"/>
    </location>
</feature>
<feature type="transmembrane region" description="Helical" evidence="1">
    <location>
        <begin position="517"/>
        <end position="536"/>
    </location>
</feature>
<accession>A0ABS9UZ01</accession>
<feature type="transmembrane region" description="Helical" evidence="1">
    <location>
        <begin position="1098"/>
        <end position="1124"/>
    </location>
</feature>
<dbReference type="Gene3D" id="3.30.70.1440">
    <property type="entry name" value="Multidrug efflux transporter AcrB pore domain"/>
    <property type="match status" value="1"/>
</dbReference>
<feature type="transmembrane region" description="Helical" evidence="1">
    <location>
        <begin position="589"/>
        <end position="608"/>
    </location>
</feature>
<feature type="transmembrane region" description="Helical" evidence="1">
    <location>
        <begin position="372"/>
        <end position="392"/>
    </location>
</feature>
<feature type="transmembrane region" description="Helical" evidence="1">
    <location>
        <begin position="1052"/>
        <end position="1078"/>
    </location>
</feature>
<reference evidence="2" key="1">
    <citation type="submission" date="2022-03" db="EMBL/GenBank/DDBJ databases">
        <title>De novo assembled genomes of Belliella spp. (Cyclobacteriaceae) strains.</title>
        <authorList>
            <person name="Szabo A."/>
            <person name="Korponai K."/>
            <person name="Felfoldi T."/>
        </authorList>
    </citation>
    <scope>NUCLEOTIDE SEQUENCE</scope>
    <source>
        <strain evidence="2">DSM 111904</strain>
    </source>
</reference>
<name>A0ABS9UZ01_9BACT</name>
<organism evidence="2 3">
    <name type="scientific">Belliella filtrata</name>
    <dbReference type="NCBI Taxonomy" id="2923435"/>
    <lineage>
        <taxon>Bacteria</taxon>
        <taxon>Pseudomonadati</taxon>
        <taxon>Bacteroidota</taxon>
        <taxon>Cytophagia</taxon>
        <taxon>Cytophagales</taxon>
        <taxon>Cyclobacteriaceae</taxon>
        <taxon>Belliella</taxon>
    </lineage>
</organism>
<evidence type="ECO:0000313" key="2">
    <source>
        <dbReference type="EMBL" id="MCH7409387.1"/>
    </source>
</evidence>
<keyword evidence="1" id="KW-0472">Membrane</keyword>
<dbReference type="SUPFAM" id="SSF82714">
    <property type="entry name" value="Multidrug efflux transporter AcrB TolC docking domain, DN and DC subdomains"/>
    <property type="match status" value="2"/>
</dbReference>
<dbReference type="Gene3D" id="3.30.70.1320">
    <property type="entry name" value="Multidrug efflux transporter AcrB pore domain like"/>
    <property type="match status" value="1"/>
</dbReference>
<dbReference type="PANTHER" id="PTHR32063">
    <property type="match status" value="1"/>
</dbReference>
<feature type="transmembrane region" description="Helical" evidence="1">
    <location>
        <begin position="935"/>
        <end position="955"/>
    </location>
</feature>
<dbReference type="SUPFAM" id="SSF82693">
    <property type="entry name" value="Multidrug efflux transporter AcrB pore domain, PN1, PN2, PC1 and PC2 subdomains"/>
    <property type="match status" value="2"/>
</dbReference>
<dbReference type="EMBL" id="JAKZGP010000016">
    <property type="protein sequence ID" value="MCH7409387.1"/>
    <property type="molecule type" value="Genomic_DNA"/>
</dbReference>
<keyword evidence="1" id="KW-0812">Transmembrane</keyword>
<dbReference type="Proteomes" id="UP001165489">
    <property type="component" value="Unassembled WGS sequence"/>
</dbReference>
<dbReference type="InterPro" id="IPR027463">
    <property type="entry name" value="AcrB_DN_DC_subdom"/>
</dbReference>
<sequence>MSNQEEKKKEITREFGLSSLSVDNQTSIVILVFIITILGLMAYRTMPKESFPEIVIPTVYVGTAYPGNSPVDMENLITRPIEKELKSLNNVKDIKSTSVQDFSSIVIEFNPGVEISKAIQDVKDAVDKSKSELPTDLDNDPDVIEINTSDFPIMNVNISGNYTEEELKKFGEYLEDEIEKLPEISKAELRGTIEREIRIDADIYKMEALGVSFSDISDAVSQENVTISGGNLLAGDYRRALRIAGEFEDPMELLEIIVKTENDKIVYLRDVAEVSDTFKERTSYARSNKLPVVTVNVVKRSGENLLDASDKIKELIERAQSNRFPEDLEITITNDQSKQTRSQVNDLENSIIFGVILVILVLMFFLGFRNALFVGIAIPLSMFISFLILNAFGITLNLMVLFALILALGMLVDNGIVVVENIYRLMQEGKPAMRAAKEGVGEVAWPIITSTATTLAAFLPLAFWDDIIGEFMKYLPITLIIVLSSSLFVALVVNPVLTSMFMKIQNLDEVRPRKKPLIIALVLFSLALLFYIFGWIVMGNLAMIAALLTIFNVLVMRKAIRWFQNVFLVNLENAYEGVLSYALLGKRPYIFFVGVNLLLVLSIALLFVRSPQVLFFPDNEPALVNVFIEKPIGTDTEATNSFVLSMEDELMSVLNPYEEIIESIITQVGEGTGDESEGPSIANTPHKAKVTISFVESQFRNGINTNQVMEEIRDLVEKYPGVLFTVDKQRNGPPVGKAVNIEVAGENFEELIAYVSEFREHLVSANIPGIEELKTDLELGSPEVILNIDREKARRFGLSTSTIANELRTALFGLEVSKFKEGEDDYPIQLRLKDEYRYDITSLINKKVNFRDKFGNQREIPISSVATLEYGSTYGSVKRKDLEKVITIFSNVTDGFNPTEINNQLKDLAANHNRPDGITVKFTGEQEEQAKSQSFLMRALFIAVSVIFLIIVAQFNSVTTPFIIMASVILSTIGVFLGLVIFNMDFVVIMTGIGIISLAGVVVNNAIVLIDYTNLVRTRRREELGLGEDEFLDYDELLNSIIQGGKTRLRPVLLTAITTVLGLIPLAIGMNINFATMLSEFDPQFYIGGDNADFWGPMAWTVIFGLTFATFLTLVIVPVMYLLADKLNMYLRRFK</sequence>